<name>A0A4R8LX78_9BURK</name>
<evidence type="ECO:0000313" key="6">
    <source>
        <dbReference type="Proteomes" id="UP000295509"/>
    </source>
</evidence>
<dbReference type="Gene3D" id="1.10.1040.10">
    <property type="entry name" value="N-(1-d-carboxylethyl)-l-norvaline Dehydrogenase, domain 2"/>
    <property type="match status" value="1"/>
</dbReference>
<dbReference type="AlphaFoldDB" id="A0A4R8LX78"/>
<dbReference type="EMBL" id="SORE01000005">
    <property type="protein sequence ID" value="TDY52272.1"/>
    <property type="molecule type" value="Genomic_DNA"/>
</dbReference>
<dbReference type="InterPro" id="IPR008927">
    <property type="entry name" value="6-PGluconate_DH-like_C_sf"/>
</dbReference>
<dbReference type="Proteomes" id="UP000295509">
    <property type="component" value="Unassembled WGS sequence"/>
</dbReference>
<dbReference type="GO" id="GO:0070403">
    <property type="term" value="F:NAD+ binding"/>
    <property type="evidence" value="ECO:0007669"/>
    <property type="project" value="InterPro"/>
</dbReference>
<protein>
    <submittedName>
        <fullName evidence="5">3-hydroxyacyl-CoA dehydrogenase</fullName>
    </submittedName>
</protein>
<dbReference type="InterPro" id="IPR006108">
    <property type="entry name" value="3HC_DH_C"/>
</dbReference>
<dbReference type="NCBIfam" id="NF004783">
    <property type="entry name" value="PRK06129.1"/>
    <property type="match status" value="1"/>
</dbReference>
<gene>
    <name evidence="5" type="ORF">BX592_105156</name>
</gene>
<comment type="caution">
    <text evidence="5">The sequence shown here is derived from an EMBL/GenBank/DDBJ whole genome shotgun (WGS) entry which is preliminary data.</text>
</comment>
<organism evidence="5 6">
    <name type="scientific">Paraburkholderia rhizosphaerae</name>
    <dbReference type="NCBI Taxonomy" id="480658"/>
    <lineage>
        <taxon>Bacteria</taxon>
        <taxon>Pseudomonadati</taxon>
        <taxon>Pseudomonadota</taxon>
        <taxon>Betaproteobacteria</taxon>
        <taxon>Burkholderiales</taxon>
        <taxon>Burkholderiaceae</taxon>
        <taxon>Paraburkholderia</taxon>
    </lineage>
</organism>
<feature type="domain" description="3-hydroxyacyl-CoA dehydrogenase C-terminal" evidence="3">
    <location>
        <begin position="185"/>
        <end position="244"/>
    </location>
</feature>
<dbReference type="GO" id="GO:0050104">
    <property type="term" value="F:L-gulonate 3-dehydrogenase activity"/>
    <property type="evidence" value="ECO:0007669"/>
    <property type="project" value="TreeGrafter"/>
</dbReference>
<keyword evidence="6" id="KW-1185">Reference proteome</keyword>
<comment type="similarity">
    <text evidence="1">Belongs to the 3-hydroxyacyl-CoA dehydrogenase family.</text>
</comment>
<dbReference type="Pfam" id="PF00725">
    <property type="entry name" value="3HCDH"/>
    <property type="match status" value="1"/>
</dbReference>
<dbReference type="Pfam" id="PF02737">
    <property type="entry name" value="3HCDH_N"/>
    <property type="match status" value="1"/>
</dbReference>
<dbReference type="GO" id="GO:0006631">
    <property type="term" value="P:fatty acid metabolic process"/>
    <property type="evidence" value="ECO:0007669"/>
    <property type="project" value="InterPro"/>
</dbReference>
<sequence length="310" mass="33555">MEKIAIIGAGLIGCAWASVFARAGHTVTLCDIDANAVASARDTVKAGLVKQHAIGLISEAPETVIARVSATGSLEEALHGADFVQENVRETVDAKKEIYAKLDKLIGPNTLIASSTSGIPASAFTEELGCRQRCFVGHPINPPSVVPLVELVPAPWTEPAVIERARTLYQRAGQVPIVVNREIQGFIVNRLQGALLAEAFRLVEDGYVTGGDIDKAVKDGLGLRWSFMGPMETIDLNAPGGLRDYCGRYGPLYFDIATQATPRKWNDALIGKLEQERLAELPADQRPARSAWRDQRLMNLVAHKRAAPEK</sequence>
<keyword evidence="2" id="KW-0560">Oxidoreductase</keyword>
<dbReference type="SUPFAM" id="SSF51735">
    <property type="entry name" value="NAD(P)-binding Rossmann-fold domains"/>
    <property type="match status" value="1"/>
</dbReference>
<dbReference type="InterPro" id="IPR006180">
    <property type="entry name" value="3-OHacyl-CoA_DH_CS"/>
</dbReference>
<accession>A0A4R8LX78</accession>
<evidence type="ECO:0000256" key="1">
    <source>
        <dbReference type="ARBA" id="ARBA00009463"/>
    </source>
</evidence>
<evidence type="ECO:0000313" key="5">
    <source>
        <dbReference type="EMBL" id="TDY52272.1"/>
    </source>
</evidence>
<dbReference type="PROSITE" id="PS00067">
    <property type="entry name" value="3HCDH"/>
    <property type="match status" value="1"/>
</dbReference>
<evidence type="ECO:0000256" key="2">
    <source>
        <dbReference type="ARBA" id="ARBA00023002"/>
    </source>
</evidence>
<dbReference type="OrthoDB" id="9803287at2"/>
<feature type="domain" description="3-hydroxyacyl-CoA dehydrogenase NAD binding" evidence="4">
    <location>
        <begin position="3"/>
        <end position="180"/>
    </location>
</feature>
<dbReference type="InterPro" id="IPR006176">
    <property type="entry name" value="3-OHacyl-CoA_DH_NAD-bd"/>
</dbReference>
<evidence type="ECO:0000259" key="3">
    <source>
        <dbReference type="Pfam" id="PF00725"/>
    </source>
</evidence>
<dbReference type="InterPro" id="IPR036291">
    <property type="entry name" value="NAD(P)-bd_dom_sf"/>
</dbReference>
<dbReference type="Gene3D" id="3.40.50.720">
    <property type="entry name" value="NAD(P)-binding Rossmann-like Domain"/>
    <property type="match status" value="1"/>
</dbReference>
<dbReference type="PANTHER" id="PTHR48075">
    <property type="entry name" value="3-HYDROXYACYL-COA DEHYDROGENASE FAMILY PROTEIN"/>
    <property type="match status" value="1"/>
</dbReference>
<evidence type="ECO:0000259" key="4">
    <source>
        <dbReference type="Pfam" id="PF02737"/>
    </source>
</evidence>
<proteinExistence type="inferred from homology"/>
<dbReference type="RefSeq" id="WP_134191202.1">
    <property type="nucleotide sequence ID" value="NZ_JBHLUW010000027.1"/>
</dbReference>
<dbReference type="InterPro" id="IPR013328">
    <property type="entry name" value="6PGD_dom2"/>
</dbReference>
<dbReference type="SUPFAM" id="SSF48179">
    <property type="entry name" value="6-phosphogluconate dehydrogenase C-terminal domain-like"/>
    <property type="match status" value="1"/>
</dbReference>
<reference evidence="5 6" key="1">
    <citation type="submission" date="2019-03" db="EMBL/GenBank/DDBJ databases">
        <title>Genomic Encyclopedia of Type Strains, Phase III (KMG-III): the genomes of soil and plant-associated and newly described type strains.</title>
        <authorList>
            <person name="Whitman W."/>
        </authorList>
    </citation>
    <scope>NUCLEOTIDE SEQUENCE [LARGE SCALE GENOMIC DNA]</scope>
    <source>
        <strain evidence="5 6">LMG 29544</strain>
    </source>
</reference>
<dbReference type="PANTHER" id="PTHR48075:SF1">
    <property type="entry name" value="LAMBDA-CRYSTALLIN HOMOLOG"/>
    <property type="match status" value="1"/>
</dbReference>